<dbReference type="PANTHER" id="PTHR31474:SF4">
    <property type="entry name" value="NICOTIANA LESION-INDUCING LIKE"/>
    <property type="match status" value="1"/>
</dbReference>
<feature type="transmembrane region" description="Helical" evidence="1">
    <location>
        <begin position="6"/>
        <end position="24"/>
    </location>
</feature>
<dbReference type="Pfam" id="PF05514">
    <property type="entry name" value="HR_lesion"/>
    <property type="match status" value="1"/>
</dbReference>
<comment type="caution">
    <text evidence="2">The sequence shown here is derived from an EMBL/GenBank/DDBJ whole genome shotgun (WGS) entry which is preliminary data.</text>
</comment>
<evidence type="ECO:0000313" key="2">
    <source>
        <dbReference type="EMBL" id="KAJ4847557.1"/>
    </source>
</evidence>
<dbReference type="AlphaFoldDB" id="A0A9Q0GCY6"/>
<dbReference type="OrthoDB" id="529675at2759"/>
<name>A0A9Q0GCY6_9ROSI</name>
<dbReference type="InterPro" id="IPR008637">
    <property type="entry name" value="HR_lesion"/>
</dbReference>
<reference evidence="2" key="2">
    <citation type="journal article" date="2023" name="Plants (Basel)">
        <title>Annotation of the Turnera subulata (Passifloraceae) Draft Genome Reveals the S-Locus Evolved after the Divergence of Turneroideae from Passifloroideae in a Stepwise Manner.</title>
        <authorList>
            <person name="Henning P.M."/>
            <person name="Roalson E.H."/>
            <person name="Mir W."/>
            <person name="McCubbin A.G."/>
            <person name="Shore J.S."/>
        </authorList>
    </citation>
    <scope>NUCLEOTIDE SEQUENCE</scope>
    <source>
        <strain evidence="2">F60SS</strain>
    </source>
</reference>
<gene>
    <name evidence="2" type="ORF">Tsubulata_015372</name>
</gene>
<sequence>MGFISILGRVLFASVFLISAWKMLKHSDTLEISDSVVEEWTEKLAALNKHVPIPDGVDSKHCILFSIILKVVGGCLLVFDCKYGAYSLLIYLAVVSPILYDFYNYRSDMPKFVILLNDFLQNVALFGALLFFIGMKKSIPRRQPKKKGTLKVKAG</sequence>
<keyword evidence="1" id="KW-0472">Membrane</keyword>
<feature type="transmembrane region" description="Helical" evidence="1">
    <location>
        <begin position="115"/>
        <end position="135"/>
    </location>
</feature>
<evidence type="ECO:0000256" key="1">
    <source>
        <dbReference type="SAM" id="Phobius"/>
    </source>
</evidence>
<keyword evidence="3" id="KW-1185">Reference proteome</keyword>
<keyword evidence="1" id="KW-0812">Transmembrane</keyword>
<dbReference type="Proteomes" id="UP001141552">
    <property type="component" value="Unassembled WGS sequence"/>
</dbReference>
<reference evidence="2" key="1">
    <citation type="submission" date="2022-02" db="EMBL/GenBank/DDBJ databases">
        <authorList>
            <person name="Henning P.M."/>
            <person name="McCubbin A.G."/>
            <person name="Shore J.S."/>
        </authorList>
    </citation>
    <scope>NUCLEOTIDE SEQUENCE</scope>
    <source>
        <strain evidence="2">F60SS</strain>
        <tissue evidence="2">Leaves</tissue>
    </source>
</reference>
<feature type="transmembrane region" description="Helical" evidence="1">
    <location>
        <begin position="85"/>
        <end position="103"/>
    </location>
</feature>
<evidence type="ECO:0008006" key="4">
    <source>
        <dbReference type="Google" id="ProtNLM"/>
    </source>
</evidence>
<organism evidence="2 3">
    <name type="scientific">Turnera subulata</name>
    <dbReference type="NCBI Taxonomy" id="218843"/>
    <lineage>
        <taxon>Eukaryota</taxon>
        <taxon>Viridiplantae</taxon>
        <taxon>Streptophyta</taxon>
        <taxon>Embryophyta</taxon>
        <taxon>Tracheophyta</taxon>
        <taxon>Spermatophyta</taxon>
        <taxon>Magnoliopsida</taxon>
        <taxon>eudicotyledons</taxon>
        <taxon>Gunneridae</taxon>
        <taxon>Pentapetalae</taxon>
        <taxon>rosids</taxon>
        <taxon>fabids</taxon>
        <taxon>Malpighiales</taxon>
        <taxon>Passifloraceae</taxon>
        <taxon>Turnera</taxon>
    </lineage>
</organism>
<dbReference type="PANTHER" id="PTHR31474">
    <property type="entry name" value="HR-LIKE LESION-INDUCER"/>
    <property type="match status" value="1"/>
</dbReference>
<accession>A0A9Q0GCY6</accession>
<protein>
    <recommendedName>
        <fullName evidence="4">HR-like lesion-inducer</fullName>
    </recommendedName>
</protein>
<feature type="transmembrane region" description="Helical" evidence="1">
    <location>
        <begin position="62"/>
        <end position="79"/>
    </location>
</feature>
<evidence type="ECO:0000313" key="3">
    <source>
        <dbReference type="Proteomes" id="UP001141552"/>
    </source>
</evidence>
<keyword evidence="1" id="KW-1133">Transmembrane helix</keyword>
<proteinExistence type="predicted"/>
<dbReference type="EMBL" id="JAKUCV010001126">
    <property type="protein sequence ID" value="KAJ4847557.1"/>
    <property type="molecule type" value="Genomic_DNA"/>
</dbReference>